<dbReference type="GO" id="GO:0046872">
    <property type="term" value="F:metal ion binding"/>
    <property type="evidence" value="ECO:0007669"/>
    <property type="project" value="UniProtKB-KW"/>
</dbReference>
<keyword evidence="10" id="KW-0784">Thiamine biosynthesis</keyword>
<comment type="cofactor">
    <cofactor evidence="1">
        <name>Mg(2+)</name>
        <dbReference type="ChEBI" id="CHEBI:18420"/>
    </cofactor>
</comment>
<keyword evidence="6" id="KW-0547">Nucleotide-binding</keyword>
<evidence type="ECO:0000256" key="4">
    <source>
        <dbReference type="ARBA" id="ARBA00022679"/>
    </source>
</evidence>
<evidence type="ECO:0000256" key="10">
    <source>
        <dbReference type="ARBA" id="ARBA00022977"/>
    </source>
</evidence>
<comment type="catalytic activity">
    <reaction evidence="14">
        <text>2-[(2R,5Z)-2-carboxy-4-methylthiazol-5(2H)-ylidene]ethyl phosphate + 4-amino-2-methyl-5-(diphosphooxymethyl)pyrimidine + 2 H(+) = thiamine phosphate + CO2 + diphosphate</text>
        <dbReference type="Rhea" id="RHEA:47844"/>
        <dbReference type="ChEBI" id="CHEBI:15378"/>
        <dbReference type="ChEBI" id="CHEBI:16526"/>
        <dbReference type="ChEBI" id="CHEBI:33019"/>
        <dbReference type="ChEBI" id="CHEBI:37575"/>
        <dbReference type="ChEBI" id="CHEBI:57841"/>
        <dbReference type="ChEBI" id="CHEBI:62899"/>
        <dbReference type="EC" id="2.5.1.3"/>
    </reaction>
</comment>
<keyword evidence="5" id="KW-0479">Metal-binding</keyword>
<evidence type="ECO:0000256" key="2">
    <source>
        <dbReference type="ARBA" id="ARBA00005165"/>
    </source>
</evidence>
<gene>
    <name evidence="17" type="ORF">HPP92_027057</name>
</gene>
<name>A0A835PAL6_VANPL</name>
<dbReference type="EMBL" id="JADCNL010000134">
    <property type="protein sequence ID" value="KAG0450126.1"/>
    <property type="molecule type" value="Genomic_DNA"/>
</dbReference>
<evidence type="ECO:0000256" key="7">
    <source>
        <dbReference type="ARBA" id="ARBA00022777"/>
    </source>
</evidence>
<dbReference type="Gene3D" id="3.40.1190.20">
    <property type="match status" value="1"/>
</dbReference>
<reference evidence="17 18" key="1">
    <citation type="journal article" date="2020" name="Nat. Food">
        <title>A phased Vanilla planifolia genome enables genetic improvement of flavour and production.</title>
        <authorList>
            <person name="Hasing T."/>
            <person name="Tang H."/>
            <person name="Brym M."/>
            <person name="Khazi F."/>
            <person name="Huang T."/>
            <person name="Chambers A.H."/>
        </authorList>
    </citation>
    <scope>NUCLEOTIDE SEQUENCE [LARGE SCALE GENOMIC DNA]</scope>
    <source>
        <tissue evidence="17">Leaf</tissue>
    </source>
</reference>
<dbReference type="CDD" id="cd00564">
    <property type="entry name" value="TMP_TenI"/>
    <property type="match status" value="1"/>
</dbReference>
<evidence type="ECO:0000256" key="5">
    <source>
        <dbReference type="ARBA" id="ARBA00022723"/>
    </source>
</evidence>
<dbReference type="Pfam" id="PF02581">
    <property type="entry name" value="TMP-TENI"/>
    <property type="match status" value="1"/>
</dbReference>
<dbReference type="SUPFAM" id="SSF51391">
    <property type="entry name" value="Thiamin phosphate synthase"/>
    <property type="match status" value="1"/>
</dbReference>
<keyword evidence="9" id="KW-0460">Magnesium</keyword>
<dbReference type="NCBIfam" id="TIGR00693">
    <property type="entry name" value="thiE"/>
    <property type="match status" value="1"/>
</dbReference>
<organism evidence="17 18">
    <name type="scientific">Vanilla planifolia</name>
    <name type="common">Vanilla</name>
    <dbReference type="NCBI Taxonomy" id="51239"/>
    <lineage>
        <taxon>Eukaryota</taxon>
        <taxon>Viridiplantae</taxon>
        <taxon>Streptophyta</taxon>
        <taxon>Embryophyta</taxon>
        <taxon>Tracheophyta</taxon>
        <taxon>Spermatophyta</taxon>
        <taxon>Magnoliopsida</taxon>
        <taxon>Liliopsida</taxon>
        <taxon>Asparagales</taxon>
        <taxon>Orchidaceae</taxon>
        <taxon>Vanilloideae</taxon>
        <taxon>Vanilleae</taxon>
        <taxon>Vanilla</taxon>
    </lineage>
</organism>
<feature type="domain" description="Pyridoxamine kinase/Phosphomethylpyrimidine kinase" evidence="16">
    <location>
        <begin position="81"/>
        <end position="350"/>
    </location>
</feature>
<feature type="domain" description="Thiamine phosphate synthase/TenI" evidence="15">
    <location>
        <begin position="377"/>
        <end position="561"/>
    </location>
</feature>
<dbReference type="EC" id="2.5.1.3" evidence="3"/>
<dbReference type="GO" id="GO:0008972">
    <property type="term" value="F:phosphomethylpyrimidine kinase activity"/>
    <property type="evidence" value="ECO:0007669"/>
    <property type="project" value="InterPro"/>
</dbReference>
<evidence type="ECO:0000256" key="3">
    <source>
        <dbReference type="ARBA" id="ARBA00012830"/>
    </source>
</evidence>
<accession>A0A835PAL6</accession>
<dbReference type="InterPro" id="IPR029056">
    <property type="entry name" value="Ribokinase-like"/>
</dbReference>
<dbReference type="PANTHER" id="PTHR20858:SF17">
    <property type="entry name" value="HYDROXYMETHYLPYRIMIDINE_PHOSPHOMETHYLPYRIMIDINE KINASE THI20-RELATED"/>
    <property type="match status" value="1"/>
</dbReference>
<evidence type="ECO:0000256" key="8">
    <source>
        <dbReference type="ARBA" id="ARBA00022840"/>
    </source>
</evidence>
<keyword evidence="11" id="KW-0511">Multifunctional enzyme</keyword>
<dbReference type="InterPro" id="IPR013749">
    <property type="entry name" value="PM/HMP-P_kinase-1"/>
</dbReference>
<keyword evidence="7" id="KW-0418">Kinase</keyword>
<protein>
    <recommendedName>
        <fullName evidence="3">thiamine phosphate synthase</fullName>
        <ecNumber evidence="3">2.5.1.3</ecNumber>
    </recommendedName>
</protein>
<keyword evidence="4" id="KW-0808">Transferase</keyword>
<dbReference type="CDD" id="cd01169">
    <property type="entry name" value="HMPP_kinase"/>
    <property type="match status" value="1"/>
</dbReference>
<evidence type="ECO:0000256" key="1">
    <source>
        <dbReference type="ARBA" id="ARBA00001946"/>
    </source>
</evidence>
<proteinExistence type="inferred from homology"/>
<evidence type="ECO:0000256" key="13">
    <source>
        <dbReference type="ARBA" id="ARBA00047851"/>
    </source>
</evidence>
<dbReference type="GO" id="GO:0009229">
    <property type="term" value="P:thiamine diphosphate biosynthetic process"/>
    <property type="evidence" value="ECO:0007669"/>
    <property type="project" value="UniProtKB-UniPathway"/>
</dbReference>
<dbReference type="PANTHER" id="PTHR20858">
    <property type="entry name" value="PHOSPHOMETHYLPYRIMIDINE KINASE"/>
    <property type="match status" value="1"/>
</dbReference>
<comment type="caution">
    <text evidence="17">The sequence shown here is derived from an EMBL/GenBank/DDBJ whole genome shotgun (WGS) entry which is preliminary data.</text>
</comment>
<dbReference type="GO" id="GO:0009228">
    <property type="term" value="P:thiamine biosynthetic process"/>
    <property type="evidence" value="ECO:0007669"/>
    <property type="project" value="UniProtKB-KW"/>
</dbReference>
<dbReference type="NCBIfam" id="TIGR00097">
    <property type="entry name" value="HMP-P_kinase"/>
    <property type="match status" value="1"/>
</dbReference>
<keyword evidence="8" id="KW-0067">ATP-binding</keyword>
<dbReference type="GO" id="GO:0008902">
    <property type="term" value="F:hydroxymethylpyrimidine kinase activity"/>
    <property type="evidence" value="ECO:0007669"/>
    <property type="project" value="TreeGrafter"/>
</dbReference>
<dbReference type="GO" id="GO:0009507">
    <property type="term" value="C:chloroplast"/>
    <property type="evidence" value="ECO:0007669"/>
    <property type="project" value="TreeGrafter"/>
</dbReference>
<evidence type="ECO:0000256" key="6">
    <source>
        <dbReference type="ARBA" id="ARBA00022741"/>
    </source>
</evidence>
<evidence type="ECO:0000313" key="17">
    <source>
        <dbReference type="EMBL" id="KAG0450126.1"/>
    </source>
</evidence>
<sequence>MALAGFRPLLGFHSAASSSSRTPFALSSPNKCNWTLPFLPNSDTDRPPPFLVMAEVRTAAAGTPGRGYWRLPHVLTVAGSDSGAGAGIQADIKACGAAGVYCSSVITAVTAQNTIGVQRVCSIDENMVAEQLRSVLSDMQVDVVKTGMLPSAGVIKVLCQNIKEFPVRAVVVDPVMVSTSGDLLSGPTMLTGLQQELLPLADIVTPNLKEASALLGGISLNTIDDMRFAAKSIHEYGVRNVLVKGGDLPNSLDAIDIFYDGMTIELANQYMVLMSMKKLHTVLFEEKTFMSYMDHARMTRNTHGTGCTLASYIAAELAKGFSMLQAVQEAKTFVDSALLHSQDLMIGKGPQGPFHHLFRQQIIPSQKPRFDAKLLLLYAVTDSGMNRKWGRSISEAVEASIEGGATIVQLREKEAEAGEFVEATMECLDICRTSGVPLLINDRIDIALACDADGVHLGQTDMPAGLARKILGPSKIIGVSCKTAEQAQKVYADGADYIGCGGVFPTTTKQDNLTVGLEGLRTVCLASQLPVVAIGGINSGNVQSVMQLGLANLKGVAFVSGLFDKECVATEGRRLRSLLRDSLQAHE</sequence>
<dbReference type="InterPro" id="IPR022998">
    <property type="entry name" value="ThiamineP_synth_TenI"/>
</dbReference>
<dbReference type="InterPro" id="IPR034291">
    <property type="entry name" value="TMP_synthase"/>
</dbReference>
<evidence type="ECO:0000313" key="18">
    <source>
        <dbReference type="Proteomes" id="UP000636800"/>
    </source>
</evidence>
<evidence type="ECO:0000259" key="16">
    <source>
        <dbReference type="Pfam" id="PF08543"/>
    </source>
</evidence>
<comment type="catalytic activity">
    <reaction evidence="13">
        <text>2-(2-carboxy-4-methylthiazol-5-yl)ethyl phosphate + 4-amino-2-methyl-5-(diphosphooxymethyl)pyrimidine + 2 H(+) = thiamine phosphate + CO2 + diphosphate</text>
        <dbReference type="Rhea" id="RHEA:47848"/>
        <dbReference type="ChEBI" id="CHEBI:15378"/>
        <dbReference type="ChEBI" id="CHEBI:16526"/>
        <dbReference type="ChEBI" id="CHEBI:33019"/>
        <dbReference type="ChEBI" id="CHEBI:37575"/>
        <dbReference type="ChEBI" id="CHEBI:57841"/>
        <dbReference type="ChEBI" id="CHEBI:62890"/>
        <dbReference type="EC" id="2.5.1.3"/>
    </reaction>
</comment>
<evidence type="ECO:0000259" key="15">
    <source>
        <dbReference type="Pfam" id="PF02581"/>
    </source>
</evidence>
<comment type="catalytic activity">
    <reaction evidence="12">
        <text>4-methyl-5-(2-phosphooxyethyl)-thiazole + 4-amino-2-methyl-5-(diphosphooxymethyl)pyrimidine + H(+) = thiamine phosphate + diphosphate</text>
        <dbReference type="Rhea" id="RHEA:22328"/>
        <dbReference type="ChEBI" id="CHEBI:15378"/>
        <dbReference type="ChEBI" id="CHEBI:33019"/>
        <dbReference type="ChEBI" id="CHEBI:37575"/>
        <dbReference type="ChEBI" id="CHEBI:57841"/>
        <dbReference type="ChEBI" id="CHEBI:58296"/>
        <dbReference type="EC" id="2.5.1.3"/>
    </reaction>
</comment>
<evidence type="ECO:0000256" key="12">
    <source>
        <dbReference type="ARBA" id="ARBA00047334"/>
    </source>
</evidence>
<dbReference type="AlphaFoldDB" id="A0A835PAL6"/>
<dbReference type="UniPathway" id="UPA00060">
    <property type="reaction ID" value="UER00141"/>
</dbReference>
<dbReference type="HAMAP" id="MF_00097">
    <property type="entry name" value="TMP_synthase"/>
    <property type="match status" value="1"/>
</dbReference>
<comment type="pathway">
    <text evidence="2">Cofactor biosynthesis; thiamine diphosphate biosynthesis; thiamine phosphate from 4-amino-2-methyl-5-diphosphomethylpyrimidine and 4-methyl-5-(2-phosphoethyl)-thiazole: step 1/1.</text>
</comment>
<dbReference type="GO" id="GO:0004789">
    <property type="term" value="F:thiamine-phosphate diphosphorylase activity"/>
    <property type="evidence" value="ECO:0007669"/>
    <property type="project" value="UniProtKB-EC"/>
</dbReference>
<dbReference type="Pfam" id="PF08543">
    <property type="entry name" value="Phos_pyr_kin"/>
    <property type="match status" value="1"/>
</dbReference>
<dbReference type="Proteomes" id="UP000636800">
    <property type="component" value="Unassembled WGS sequence"/>
</dbReference>
<dbReference type="InterPro" id="IPR036206">
    <property type="entry name" value="ThiamineP_synth_sf"/>
</dbReference>
<dbReference type="GO" id="GO:0005524">
    <property type="term" value="F:ATP binding"/>
    <property type="evidence" value="ECO:0007669"/>
    <property type="project" value="UniProtKB-KW"/>
</dbReference>
<dbReference type="Gene3D" id="3.20.20.70">
    <property type="entry name" value="Aldolase class I"/>
    <property type="match status" value="1"/>
</dbReference>
<dbReference type="FunFam" id="3.20.20.70:FF:000104">
    <property type="entry name" value="Thiamine biosynthetic bifunctional enzyme"/>
    <property type="match status" value="1"/>
</dbReference>
<dbReference type="InterPro" id="IPR013785">
    <property type="entry name" value="Aldolase_TIM"/>
</dbReference>
<dbReference type="SUPFAM" id="SSF53613">
    <property type="entry name" value="Ribokinase-like"/>
    <property type="match status" value="1"/>
</dbReference>
<evidence type="ECO:0000256" key="11">
    <source>
        <dbReference type="ARBA" id="ARBA00023268"/>
    </source>
</evidence>
<keyword evidence="18" id="KW-1185">Reference proteome</keyword>
<evidence type="ECO:0000256" key="9">
    <source>
        <dbReference type="ARBA" id="ARBA00022842"/>
    </source>
</evidence>
<evidence type="ECO:0000256" key="14">
    <source>
        <dbReference type="ARBA" id="ARBA00047883"/>
    </source>
</evidence>
<dbReference type="InterPro" id="IPR004399">
    <property type="entry name" value="HMP/HMP-P_kinase_dom"/>
</dbReference>
<dbReference type="OrthoDB" id="25131at2759"/>